<accession>A0A212K4W8</accession>
<evidence type="ECO:0000313" key="1">
    <source>
        <dbReference type="EMBL" id="SBW06769.1"/>
    </source>
</evidence>
<gene>
    <name evidence="1" type="ORF">KL86DYS2_13034</name>
</gene>
<dbReference type="EMBL" id="FLUL01000001">
    <property type="protein sequence ID" value="SBW06769.1"/>
    <property type="molecule type" value="Genomic_DNA"/>
</dbReference>
<protein>
    <submittedName>
        <fullName evidence="1">Uncharacterized protein</fullName>
    </submittedName>
</protein>
<dbReference type="AlphaFoldDB" id="A0A212K4W8"/>
<name>A0A212K4W8_9BACT</name>
<organism evidence="1">
    <name type="scientific">uncultured Dysgonomonas sp</name>
    <dbReference type="NCBI Taxonomy" id="206096"/>
    <lineage>
        <taxon>Bacteria</taxon>
        <taxon>Pseudomonadati</taxon>
        <taxon>Bacteroidota</taxon>
        <taxon>Bacteroidia</taxon>
        <taxon>Bacteroidales</taxon>
        <taxon>Dysgonomonadaceae</taxon>
        <taxon>Dysgonomonas</taxon>
        <taxon>environmental samples</taxon>
    </lineage>
</organism>
<proteinExistence type="predicted"/>
<reference evidence="1" key="1">
    <citation type="submission" date="2016-04" db="EMBL/GenBank/DDBJ databases">
        <authorList>
            <person name="Evans L.H."/>
            <person name="Alamgir A."/>
            <person name="Owens N."/>
            <person name="Weber N.D."/>
            <person name="Virtaneva K."/>
            <person name="Barbian K."/>
            <person name="Babar A."/>
            <person name="Rosenke K."/>
        </authorList>
    </citation>
    <scope>NUCLEOTIDE SEQUENCE</scope>
    <source>
        <strain evidence="1">86-2</strain>
    </source>
</reference>
<sequence>MMRYSEAAFYWSIFQLFTKNTTNAYIFNFICIFPNRAVIPIVKNAKMIHFTNPIGEVVSDSGRENDVNTKIAYKK</sequence>